<reference evidence="2 3" key="1">
    <citation type="journal article" date="2019" name="Int. J. Syst. Evol. Microbiol.">
        <title>The Global Catalogue of Microorganisms (GCM) 10K type strain sequencing project: providing services to taxonomists for standard genome sequencing and annotation.</title>
        <authorList>
            <consortium name="The Broad Institute Genomics Platform"/>
            <consortium name="The Broad Institute Genome Sequencing Center for Infectious Disease"/>
            <person name="Wu L."/>
            <person name="Ma J."/>
        </authorList>
    </citation>
    <scope>NUCLEOTIDE SEQUENCE [LARGE SCALE GENOMIC DNA]</scope>
    <source>
        <strain evidence="2 3">CGMCC 1.15824</strain>
    </source>
</reference>
<organism evidence="2 3">
    <name type="scientific">Saliphagus infecundisoli</name>
    <dbReference type="NCBI Taxonomy" id="1849069"/>
    <lineage>
        <taxon>Archaea</taxon>
        <taxon>Methanobacteriati</taxon>
        <taxon>Methanobacteriota</taxon>
        <taxon>Stenosarchaea group</taxon>
        <taxon>Halobacteria</taxon>
        <taxon>Halobacteriales</taxon>
        <taxon>Natrialbaceae</taxon>
        <taxon>Saliphagus</taxon>
    </lineage>
</organism>
<dbReference type="PROSITE" id="PS51819">
    <property type="entry name" value="VOC"/>
    <property type="match status" value="1"/>
</dbReference>
<evidence type="ECO:0000259" key="1">
    <source>
        <dbReference type="PROSITE" id="PS51819"/>
    </source>
</evidence>
<evidence type="ECO:0000313" key="3">
    <source>
        <dbReference type="Proteomes" id="UP001595925"/>
    </source>
</evidence>
<name>A0ABD5QNE8_9EURY</name>
<dbReference type="CDD" id="cd06587">
    <property type="entry name" value="VOC"/>
    <property type="match status" value="1"/>
</dbReference>
<protein>
    <submittedName>
        <fullName evidence="2">VOC family protein</fullName>
    </submittedName>
</protein>
<dbReference type="InterPro" id="IPR037523">
    <property type="entry name" value="VOC_core"/>
</dbReference>
<dbReference type="RefSeq" id="WP_380684198.1">
    <property type="nucleotide sequence ID" value="NZ_JBHSJG010000078.1"/>
</dbReference>
<dbReference type="Gene3D" id="3.10.180.10">
    <property type="entry name" value="2,3-Dihydroxybiphenyl 1,2-Dioxygenase, domain 1"/>
    <property type="match status" value="1"/>
</dbReference>
<feature type="domain" description="VOC" evidence="1">
    <location>
        <begin position="38"/>
        <end position="167"/>
    </location>
</feature>
<dbReference type="SUPFAM" id="SSF54593">
    <property type="entry name" value="Glyoxalase/Bleomycin resistance protein/Dihydroxybiphenyl dioxygenase"/>
    <property type="match status" value="1"/>
</dbReference>
<proteinExistence type="predicted"/>
<accession>A0ABD5QNE8</accession>
<sequence>MRGTAFCEPQAGSEPKRGIEHVVQTVLRGNVDRARMASLGNITFASKDPRSLAEFWAEALEYDLEEPPPEIIEAIEAEGGDLNAVAAAVDPTEDGPRLFFKKMPRSSPEHIPIHLDLDAEDREEEVERLAELGASVVETKTGTTGPVTETWTVMRDPEGNGFCVQSFH</sequence>
<gene>
    <name evidence="2" type="ORF">ACFPFO_23085</name>
</gene>
<keyword evidence="3" id="KW-1185">Reference proteome</keyword>
<dbReference type="InterPro" id="IPR029068">
    <property type="entry name" value="Glyas_Bleomycin-R_OHBP_Dase"/>
</dbReference>
<dbReference type="PANTHER" id="PTHR35908">
    <property type="entry name" value="HYPOTHETICAL FUSION PROTEIN"/>
    <property type="match status" value="1"/>
</dbReference>
<dbReference type="PANTHER" id="PTHR35908:SF1">
    <property type="entry name" value="CONSERVED PROTEIN"/>
    <property type="match status" value="1"/>
</dbReference>
<evidence type="ECO:0000313" key="2">
    <source>
        <dbReference type="EMBL" id="MFC4990577.1"/>
    </source>
</evidence>
<dbReference type="Proteomes" id="UP001595925">
    <property type="component" value="Unassembled WGS sequence"/>
</dbReference>
<dbReference type="EMBL" id="JBHSJG010000078">
    <property type="protein sequence ID" value="MFC4990577.1"/>
    <property type="molecule type" value="Genomic_DNA"/>
</dbReference>
<comment type="caution">
    <text evidence="2">The sequence shown here is derived from an EMBL/GenBank/DDBJ whole genome shotgun (WGS) entry which is preliminary data.</text>
</comment>
<dbReference type="AlphaFoldDB" id="A0ABD5QNE8"/>
<dbReference type="Pfam" id="PF18029">
    <property type="entry name" value="Glyoxalase_6"/>
    <property type="match status" value="1"/>
</dbReference>
<dbReference type="InterPro" id="IPR041581">
    <property type="entry name" value="Glyoxalase_6"/>
</dbReference>